<evidence type="ECO:0000313" key="2">
    <source>
        <dbReference type="EMBL" id="KAG9061076.1"/>
    </source>
</evidence>
<protein>
    <submittedName>
        <fullName evidence="2">Uncharacterized protein</fullName>
    </submittedName>
</protein>
<feature type="compositionally biased region" description="Polar residues" evidence="1">
    <location>
        <begin position="391"/>
        <end position="403"/>
    </location>
</feature>
<evidence type="ECO:0000256" key="1">
    <source>
        <dbReference type="SAM" id="MobiDB-lite"/>
    </source>
</evidence>
<dbReference type="OrthoDB" id="2478637at2759"/>
<feature type="compositionally biased region" description="Low complexity" evidence="1">
    <location>
        <begin position="369"/>
        <end position="384"/>
    </location>
</feature>
<feature type="region of interest" description="Disordered" evidence="1">
    <location>
        <begin position="281"/>
        <end position="300"/>
    </location>
</feature>
<accession>A0A9P8BMT2</accession>
<name>A0A9P8BMT2_9FUNG</name>
<reference evidence="2" key="1">
    <citation type="submission" date="2021-06" db="EMBL/GenBank/DDBJ databases">
        <title>Genome Sequence of Mortierella hyaline Strain SCG-10, a Cold-Adapted, Nitrate-Reducing Fungus Isolated from Soil in Minnesota, USA.</title>
        <authorList>
            <person name="Aldossari N."/>
        </authorList>
    </citation>
    <scope>NUCLEOTIDE SEQUENCE</scope>
    <source>
        <strain evidence="2">SCG-10</strain>
    </source>
</reference>
<sequence length="556" mass="60190">MARTSNFIKLYLLEALAAQYPDGVLPFSLNLSSEIATIFTTTPSAPPTFILTLAALETNATFAMTESDIVTVSPRSSTDNSAEGASGPFTPAKAAESATVAQNVFTSSSDESDLSFLKEDSIDFGDGHPVTLTSALSSLAEAAHHFLEDGDDAKNSLTASTPLAQSYLSVIPEEDEDEDENDLSFLKAESIDFGDGHPVTLTSALSSLAEAAHHFLEDGDDTKNSLTTSGPLAQPYLTVIPEEAEDETPEVSMATAGQPSTATADNLQETLTPATIITSEESQTTTIETSSASTTTSASVKNYGPRTVQEFVSDLDARPLILQNMTDEQKDNLAKWQDLPGRLAKENADLREMVRAGKKPVRSIESPRAASSSTESTISFSSASKNMPGISKNNYGASNGSRQSGRRENRIGAVKNAPVQLHRRKACDSQGKDILIVLTRTGHALRNLEDEYNRWVQNPLLRPTFNRAQKDLDTITSVIKDEVGDPIPERSSGKTLDQAKADFQQVIHQLRYGLENMPQLAQDLDGFMTLSRNVDTYIDELSYCCKKASYRNLNLI</sequence>
<feature type="compositionally biased region" description="Low complexity" evidence="1">
    <location>
        <begin position="281"/>
        <end position="299"/>
    </location>
</feature>
<comment type="caution">
    <text evidence="2">The sequence shown here is derived from an EMBL/GenBank/DDBJ whole genome shotgun (WGS) entry which is preliminary data.</text>
</comment>
<dbReference type="AlphaFoldDB" id="A0A9P8BMT2"/>
<dbReference type="EMBL" id="JAHRHY010000026">
    <property type="protein sequence ID" value="KAG9061076.1"/>
    <property type="molecule type" value="Genomic_DNA"/>
</dbReference>
<organism evidence="2 3">
    <name type="scientific">Linnemannia hyalina</name>
    <dbReference type="NCBI Taxonomy" id="64524"/>
    <lineage>
        <taxon>Eukaryota</taxon>
        <taxon>Fungi</taxon>
        <taxon>Fungi incertae sedis</taxon>
        <taxon>Mucoromycota</taxon>
        <taxon>Mortierellomycotina</taxon>
        <taxon>Mortierellomycetes</taxon>
        <taxon>Mortierellales</taxon>
        <taxon>Mortierellaceae</taxon>
        <taxon>Linnemannia</taxon>
    </lineage>
</organism>
<evidence type="ECO:0000313" key="3">
    <source>
        <dbReference type="Proteomes" id="UP000707451"/>
    </source>
</evidence>
<keyword evidence="3" id="KW-1185">Reference proteome</keyword>
<feature type="region of interest" description="Disordered" evidence="1">
    <location>
        <begin position="356"/>
        <end position="412"/>
    </location>
</feature>
<dbReference type="Proteomes" id="UP000707451">
    <property type="component" value="Unassembled WGS sequence"/>
</dbReference>
<gene>
    <name evidence="2" type="ORF">KI688_007705</name>
</gene>
<proteinExistence type="predicted"/>